<evidence type="ECO:0000313" key="9">
    <source>
        <dbReference type="EMBL" id="MFD0687763.1"/>
    </source>
</evidence>
<evidence type="ECO:0000256" key="1">
    <source>
        <dbReference type="ARBA" id="ARBA00022679"/>
    </source>
</evidence>
<feature type="compositionally biased region" description="Gly residues" evidence="6">
    <location>
        <begin position="301"/>
        <end position="317"/>
    </location>
</feature>
<gene>
    <name evidence="9" type="ORF">ACFQZM_24925</name>
</gene>
<evidence type="ECO:0000259" key="8">
    <source>
        <dbReference type="PROSITE" id="PS50011"/>
    </source>
</evidence>
<feature type="binding site" evidence="5">
    <location>
        <position position="48"/>
    </location>
    <ligand>
        <name>ATP</name>
        <dbReference type="ChEBI" id="CHEBI:30616"/>
    </ligand>
</feature>
<dbReference type="InterPro" id="IPR025498">
    <property type="entry name" value="DUF4389"/>
</dbReference>
<keyword evidence="3" id="KW-0418">Kinase</keyword>
<evidence type="ECO:0000256" key="5">
    <source>
        <dbReference type="PROSITE-ProRule" id="PRU10141"/>
    </source>
</evidence>
<dbReference type="InterPro" id="IPR008271">
    <property type="entry name" value="Ser/Thr_kinase_AS"/>
</dbReference>
<name>A0ABW2XQM5_9ACTN</name>
<dbReference type="SUPFAM" id="SSF56112">
    <property type="entry name" value="Protein kinase-like (PK-like)"/>
    <property type="match status" value="1"/>
</dbReference>
<keyword evidence="7" id="KW-0472">Membrane</keyword>
<dbReference type="Pfam" id="PF00069">
    <property type="entry name" value="Pkinase"/>
    <property type="match status" value="1"/>
</dbReference>
<dbReference type="PROSITE" id="PS00108">
    <property type="entry name" value="PROTEIN_KINASE_ST"/>
    <property type="match status" value="1"/>
</dbReference>
<evidence type="ECO:0000256" key="7">
    <source>
        <dbReference type="SAM" id="Phobius"/>
    </source>
</evidence>
<keyword evidence="10" id="KW-1185">Reference proteome</keyword>
<dbReference type="PANTHER" id="PTHR43289">
    <property type="entry name" value="MITOGEN-ACTIVATED PROTEIN KINASE KINASE KINASE 20-RELATED"/>
    <property type="match status" value="1"/>
</dbReference>
<reference evidence="10" key="1">
    <citation type="journal article" date="2019" name="Int. J. Syst. Evol. Microbiol.">
        <title>The Global Catalogue of Microorganisms (GCM) 10K type strain sequencing project: providing services to taxonomists for standard genome sequencing and annotation.</title>
        <authorList>
            <consortium name="The Broad Institute Genomics Platform"/>
            <consortium name="The Broad Institute Genome Sequencing Center for Infectious Disease"/>
            <person name="Wu L."/>
            <person name="Ma J."/>
        </authorList>
    </citation>
    <scope>NUCLEOTIDE SEQUENCE [LARGE SCALE GENOMIC DNA]</scope>
    <source>
        <strain evidence="10">JCM 9371</strain>
    </source>
</reference>
<feature type="region of interest" description="Disordered" evidence="6">
    <location>
        <begin position="268"/>
        <end position="362"/>
    </location>
</feature>
<dbReference type="InterPro" id="IPR000719">
    <property type="entry name" value="Prot_kinase_dom"/>
</dbReference>
<keyword evidence="7" id="KW-0812">Transmembrane</keyword>
<protein>
    <submittedName>
        <fullName evidence="9">DUF4389 domain-containing protein</fullName>
    </submittedName>
</protein>
<feature type="compositionally biased region" description="Basic and acidic residues" evidence="6">
    <location>
        <begin position="268"/>
        <end position="282"/>
    </location>
</feature>
<dbReference type="EMBL" id="JBHTGP010000013">
    <property type="protein sequence ID" value="MFD0687763.1"/>
    <property type="molecule type" value="Genomic_DNA"/>
</dbReference>
<keyword evidence="4 5" id="KW-0067">ATP-binding</keyword>
<accession>A0ABW2XQM5</accession>
<dbReference type="Proteomes" id="UP001597063">
    <property type="component" value="Unassembled WGS sequence"/>
</dbReference>
<dbReference type="InterPro" id="IPR011009">
    <property type="entry name" value="Kinase-like_dom_sf"/>
</dbReference>
<dbReference type="Pfam" id="PF14333">
    <property type="entry name" value="DUF4389"/>
    <property type="match status" value="1"/>
</dbReference>
<evidence type="ECO:0000256" key="3">
    <source>
        <dbReference type="ARBA" id="ARBA00022777"/>
    </source>
</evidence>
<dbReference type="RefSeq" id="WP_378323787.1">
    <property type="nucleotide sequence ID" value="NZ_JBHTGP010000013.1"/>
</dbReference>
<dbReference type="PANTHER" id="PTHR43289:SF34">
    <property type="entry name" value="SERINE_THREONINE-PROTEIN KINASE YBDM-RELATED"/>
    <property type="match status" value="1"/>
</dbReference>
<dbReference type="PROSITE" id="PS50011">
    <property type="entry name" value="PROTEIN_KINASE_DOM"/>
    <property type="match status" value="1"/>
</dbReference>
<keyword evidence="2 5" id="KW-0547">Nucleotide-binding</keyword>
<feature type="domain" description="Protein kinase" evidence="8">
    <location>
        <begin position="20"/>
        <end position="279"/>
    </location>
</feature>
<keyword evidence="7" id="KW-1133">Transmembrane helix</keyword>
<evidence type="ECO:0000256" key="4">
    <source>
        <dbReference type="ARBA" id="ARBA00022840"/>
    </source>
</evidence>
<evidence type="ECO:0000313" key="10">
    <source>
        <dbReference type="Proteomes" id="UP001597063"/>
    </source>
</evidence>
<dbReference type="PROSITE" id="PS00107">
    <property type="entry name" value="PROTEIN_KINASE_ATP"/>
    <property type="match status" value="1"/>
</dbReference>
<organism evidence="9 10">
    <name type="scientific">Actinomadura fibrosa</name>
    <dbReference type="NCBI Taxonomy" id="111802"/>
    <lineage>
        <taxon>Bacteria</taxon>
        <taxon>Bacillati</taxon>
        <taxon>Actinomycetota</taxon>
        <taxon>Actinomycetes</taxon>
        <taxon>Streptosporangiales</taxon>
        <taxon>Thermomonosporaceae</taxon>
        <taxon>Actinomadura</taxon>
    </lineage>
</organism>
<keyword evidence="1" id="KW-0808">Transferase</keyword>
<dbReference type="Gene3D" id="3.30.200.20">
    <property type="entry name" value="Phosphorylase Kinase, domain 1"/>
    <property type="match status" value="1"/>
</dbReference>
<feature type="compositionally biased region" description="Low complexity" evidence="6">
    <location>
        <begin position="336"/>
        <end position="362"/>
    </location>
</feature>
<sequence length="469" mass="49598">MTTYAAGPLEHDEPRVLGPYRLLGRLGRGGMGTVYLAAEPTGRRVAVKVVNRELAGEPAFLARFRREVTAARRVHRFCTAPVLDAELDQDPPYVVTEYIDGPSLEKAVQERGPLPGSDLEGLAVGVATALAAIHGAGIVHRDLKPANVLLSSTGPRVIDFGIARALDAPAGPTRTGQFVGTPSYIAPEVLKGGPVEQASDVFSWGCVVAYAGTGRPPFQGRTVAETFHRIGAEEPVLDGLDPRLRAIVSAALTKDPAARPTARELLSRLVGQERPDPERLAEDVSATWQRPANGAAPGTGAVQGTGRHAGTGPGPNGGHPATAAHADVPRPRPAADAEPAAPGSGPGAEPGAAVPEPAAAPHPAADARTVLVDLPYPEAWRGPKRWFTLLRGLLVVPHLLVMLLMYTALVVVMMVSWLVIPFTGRYPRALYGLVVGCQRWSSRVVAYAFGLTGEAFPPFRTLPRARRPR</sequence>
<dbReference type="Gene3D" id="1.10.510.10">
    <property type="entry name" value="Transferase(Phosphotransferase) domain 1"/>
    <property type="match status" value="1"/>
</dbReference>
<dbReference type="InterPro" id="IPR017441">
    <property type="entry name" value="Protein_kinase_ATP_BS"/>
</dbReference>
<feature type="transmembrane region" description="Helical" evidence="7">
    <location>
        <begin position="393"/>
        <end position="420"/>
    </location>
</feature>
<dbReference type="SMART" id="SM00220">
    <property type="entry name" value="S_TKc"/>
    <property type="match status" value="1"/>
</dbReference>
<evidence type="ECO:0000256" key="6">
    <source>
        <dbReference type="SAM" id="MobiDB-lite"/>
    </source>
</evidence>
<dbReference type="CDD" id="cd14014">
    <property type="entry name" value="STKc_PknB_like"/>
    <property type="match status" value="1"/>
</dbReference>
<comment type="caution">
    <text evidence="9">The sequence shown here is derived from an EMBL/GenBank/DDBJ whole genome shotgun (WGS) entry which is preliminary data.</text>
</comment>
<proteinExistence type="predicted"/>
<evidence type="ECO:0000256" key="2">
    <source>
        <dbReference type="ARBA" id="ARBA00022741"/>
    </source>
</evidence>